<dbReference type="Gene3D" id="2.40.170.20">
    <property type="entry name" value="TonB-dependent receptor, beta-barrel domain"/>
    <property type="match status" value="1"/>
</dbReference>
<keyword evidence="9" id="KW-0998">Cell outer membrane</keyword>
<evidence type="ECO:0000256" key="2">
    <source>
        <dbReference type="ARBA" id="ARBA00022448"/>
    </source>
</evidence>
<evidence type="ECO:0000313" key="12">
    <source>
        <dbReference type="Proteomes" id="UP001162741"/>
    </source>
</evidence>
<dbReference type="EMBL" id="CP107006">
    <property type="protein sequence ID" value="UYQ95999.1"/>
    <property type="molecule type" value="Genomic_DNA"/>
</dbReference>
<name>A0ABY6JCH0_9BACT</name>
<keyword evidence="12" id="KW-1185">Reference proteome</keyword>
<evidence type="ECO:0000256" key="1">
    <source>
        <dbReference type="ARBA" id="ARBA00004571"/>
    </source>
</evidence>
<evidence type="ECO:0000313" key="11">
    <source>
        <dbReference type="EMBL" id="UYQ95999.1"/>
    </source>
</evidence>
<dbReference type="PANTHER" id="PTHR30069">
    <property type="entry name" value="TONB-DEPENDENT OUTER MEMBRANE RECEPTOR"/>
    <property type="match status" value="1"/>
</dbReference>
<dbReference type="Pfam" id="PF00593">
    <property type="entry name" value="TonB_dep_Rec_b-barrel"/>
    <property type="match status" value="1"/>
</dbReference>
<evidence type="ECO:0000256" key="8">
    <source>
        <dbReference type="ARBA" id="ARBA00023170"/>
    </source>
</evidence>
<dbReference type="InterPro" id="IPR000531">
    <property type="entry name" value="Beta-barrel_TonB"/>
</dbReference>
<evidence type="ECO:0000256" key="3">
    <source>
        <dbReference type="ARBA" id="ARBA00022452"/>
    </source>
</evidence>
<evidence type="ECO:0000256" key="9">
    <source>
        <dbReference type="ARBA" id="ARBA00023237"/>
    </source>
</evidence>
<dbReference type="InterPro" id="IPR036942">
    <property type="entry name" value="Beta-barrel_TonB_sf"/>
</dbReference>
<keyword evidence="4" id="KW-0812">Transmembrane</keyword>
<keyword evidence="6" id="KW-0798">TonB box</keyword>
<comment type="subcellular location">
    <subcellularLocation>
        <location evidence="1">Cell outer membrane</location>
        <topology evidence="1">Multi-pass membrane protein</topology>
    </subcellularLocation>
</comment>
<keyword evidence="2" id="KW-0813">Transport</keyword>
<dbReference type="SUPFAM" id="SSF56935">
    <property type="entry name" value="Porins"/>
    <property type="match status" value="1"/>
</dbReference>
<keyword evidence="3" id="KW-1134">Transmembrane beta strand</keyword>
<evidence type="ECO:0000256" key="6">
    <source>
        <dbReference type="ARBA" id="ARBA00023077"/>
    </source>
</evidence>
<reference evidence="11" key="1">
    <citation type="submission" date="2022-10" db="EMBL/GenBank/DDBJ databases">
        <title>Chitinophaga sp. nov., isolated from soil.</title>
        <authorList>
            <person name="Jeon C.O."/>
        </authorList>
    </citation>
    <scope>NUCLEOTIDE SEQUENCE</scope>
    <source>
        <strain evidence="11">R8</strain>
    </source>
</reference>
<evidence type="ECO:0000256" key="7">
    <source>
        <dbReference type="ARBA" id="ARBA00023136"/>
    </source>
</evidence>
<accession>A0ABY6JCH0</accession>
<keyword evidence="5" id="KW-0732">Signal</keyword>
<evidence type="ECO:0000256" key="5">
    <source>
        <dbReference type="ARBA" id="ARBA00022729"/>
    </source>
</evidence>
<dbReference type="PANTHER" id="PTHR30069:SF29">
    <property type="entry name" value="HEMOGLOBIN AND HEMOGLOBIN-HAPTOGLOBIN-BINDING PROTEIN 1-RELATED"/>
    <property type="match status" value="1"/>
</dbReference>
<keyword evidence="7" id="KW-0472">Membrane</keyword>
<proteinExistence type="predicted"/>
<keyword evidence="8 11" id="KW-0675">Receptor</keyword>
<evidence type="ECO:0000259" key="10">
    <source>
        <dbReference type="Pfam" id="PF00593"/>
    </source>
</evidence>
<dbReference type="Proteomes" id="UP001162741">
    <property type="component" value="Chromosome"/>
</dbReference>
<feature type="domain" description="TonB-dependent receptor-like beta-barrel" evidence="10">
    <location>
        <begin position="15"/>
        <end position="429"/>
    </location>
</feature>
<protein>
    <submittedName>
        <fullName evidence="11">TonB-dependent receptor</fullName>
    </submittedName>
</protein>
<sequence>MRFNAGKKATALLGVNYYNYQHPEDKNGDGFTDVTLQHRISVFNKWRFSRKNDRIFTMAARYFYEDRWGGQTQWDRKWRGTDSVYGESIYTSRLEVIGNYQLPVREKVMLQYSLNLHDQNSVYGATTFLAKQHIAFAQLTWDKQLGRHGIVAGLPFRYTFYDDNTAATSTADHTYLPGAFVQDEIALAAGHTLLLGMRYDYNSIHGNIFTPRLAYKWAPDHNNILRLNAGTGYRVVSIFTEDHAALTGAREVVVNGRLDPEQSWNVNLNFVKKVPLNNAFLGFDATVFYTRFGNRILPDYTTDPQKIIYENLRGHAVSRGASLNMDIAFSFPLKLIAGATWSDVYQVNDAVRSRPMLTEKLSATWSASYAFRQAGLTLDYTGNLYGPMLLPRLSEEDPRPAESPVWSIQNIQLTKKLGKWEVYGGVKNLLNFTPPANSIARAHDPFDKQVQFDANGQVIATPDNPYRLTFDPSYVFAPNQGVRGFLGARYLLQGK</sequence>
<organism evidence="11 12">
    <name type="scientific">Chitinophaga horti</name>
    <dbReference type="NCBI Taxonomy" id="2920382"/>
    <lineage>
        <taxon>Bacteria</taxon>
        <taxon>Pseudomonadati</taxon>
        <taxon>Bacteroidota</taxon>
        <taxon>Chitinophagia</taxon>
        <taxon>Chitinophagales</taxon>
        <taxon>Chitinophagaceae</taxon>
        <taxon>Chitinophaga</taxon>
    </lineage>
</organism>
<evidence type="ECO:0000256" key="4">
    <source>
        <dbReference type="ARBA" id="ARBA00022692"/>
    </source>
</evidence>
<gene>
    <name evidence="11" type="ORF">MKQ68_21090</name>
</gene>
<dbReference type="InterPro" id="IPR039426">
    <property type="entry name" value="TonB-dep_rcpt-like"/>
</dbReference>